<protein>
    <submittedName>
        <fullName evidence="1">Uncharacterized protein</fullName>
    </submittedName>
</protein>
<dbReference type="EMBL" id="OZ034813">
    <property type="protein sequence ID" value="CAL1352318.1"/>
    <property type="molecule type" value="Genomic_DNA"/>
</dbReference>
<evidence type="ECO:0000313" key="1">
    <source>
        <dbReference type="EMBL" id="CAL1352318.1"/>
    </source>
</evidence>
<dbReference type="Proteomes" id="UP001497516">
    <property type="component" value="Chromosome 1"/>
</dbReference>
<gene>
    <name evidence="1" type="ORF">LTRI10_LOCUS296</name>
</gene>
<keyword evidence="2" id="KW-1185">Reference proteome</keyword>
<name>A0AAV2C750_9ROSI</name>
<accession>A0AAV2C750</accession>
<reference evidence="1 2" key="1">
    <citation type="submission" date="2024-04" db="EMBL/GenBank/DDBJ databases">
        <authorList>
            <person name="Fracassetti M."/>
        </authorList>
    </citation>
    <scope>NUCLEOTIDE SEQUENCE [LARGE SCALE GENOMIC DNA]</scope>
</reference>
<evidence type="ECO:0000313" key="2">
    <source>
        <dbReference type="Proteomes" id="UP001497516"/>
    </source>
</evidence>
<proteinExistence type="predicted"/>
<sequence>MHAREAVKLTSCTCRFPLSKPIRGAEGLTASKRRHAGWYVLESFGRASICMQSSRRLHACGYLIIWMYMSYNETCISNDIDCDACNACTIPTSLAATIDTCIGLHPIC</sequence>
<organism evidence="1 2">
    <name type="scientific">Linum trigynum</name>
    <dbReference type="NCBI Taxonomy" id="586398"/>
    <lineage>
        <taxon>Eukaryota</taxon>
        <taxon>Viridiplantae</taxon>
        <taxon>Streptophyta</taxon>
        <taxon>Embryophyta</taxon>
        <taxon>Tracheophyta</taxon>
        <taxon>Spermatophyta</taxon>
        <taxon>Magnoliopsida</taxon>
        <taxon>eudicotyledons</taxon>
        <taxon>Gunneridae</taxon>
        <taxon>Pentapetalae</taxon>
        <taxon>rosids</taxon>
        <taxon>fabids</taxon>
        <taxon>Malpighiales</taxon>
        <taxon>Linaceae</taxon>
        <taxon>Linum</taxon>
    </lineage>
</organism>
<dbReference type="AlphaFoldDB" id="A0AAV2C750"/>